<dbReference type="GO" id="GO:0034411">
    <property type="term" value="P:cell wall (1-&gt;3)-beta-D-glucan biosynthetic process"/>
    <property type="evidence" value="ECO:0007669"/>
    <property type="project" value="TreeGrafter"/>
</dbReference>
<dbReference type="PANTHER" id="PTHR31468:SF2">
    <property type="entry name" value="1,3-BETA-GLUCANOSYLTRANSFERASE GAS1"/>
    <property type="match status" value="1"/>
</dbReference>
<protein>
    <submittedName>
        <fullName evidence="6">Uncharacterized protein</fullName>
    </submittedName>
</protein>
<dbReference type="GO" id="GO:0042124">
    <property type="term" value="F:1,3-beta-glucanosyltransferase activity"/>
    <property type="evidence" value="ECO:0007669"/>
    <property type="project" value="TreeGrafter"/>
</dbReference>
<feature type="compositionally biased region" description="Low complexity" evidence="5">
    <location>
        <begin position="548"/>
        <end position="557"/>
    </location>
</feature>
<comment type="similarity">
    <text evidence="1">Belongs to the glycosyl hydrolase 72 family.</text>
</comment>
<dbReference type="AlphaFoldDB" id="W2ZQ45"/>
<feature type="compositionally biased region" description="Low complexity" evidence="5">
    <location>
        <begin position="79"/>
        <end position="107"/>
    </location>
</feature>
<accession>W2ZQ45</accession>
<sequence length="603" mass="65112">PVKYALKGTVPFHSLMVKTINPWWLVAAIATSAVGINVNAKIQTDSHLGSSRLPELNILADTAPPTAIPESDFITELESTSTSSSGQSSSPSSSTGTRTGSSLGSNTASGSQAMGSSEAGYATTFITNPAIIKGNRFFDSVTGDYFAIRGVNYYPRPNTGPLDINNLDLFSNDFKHIWQRDVPQFMALGANVIRLYAVDPDVDHTDFMCTLQSAGIYVVVDLGANCEGCEITADSAPTCYPASYKTRGEKIIKQFARFDNVLAFSGGNEINHRTGGNPWTWNAPCQKKFIRDMRAFIQSCPNLRRVPVGLVVADTDRDENAQYYNCRTDESDELENAQWYGINTYVHCDDISDPAKATGFNMLRDSFKSYDYSIPVVLTEFGCVSPAFPTVDGFEAQRTFHDAVFMNLPGYSDYFAGGIAFEYSTENANSMSTSAYPFKTFGPQNYGLGYFSPEDCTDAGINCTYERFPNFDFLKEAFASYDGSSQPTLSNYKIPSNHAETSSCPKSSPILSDFTWEGDSSNSEACPSKAEARYQCPNLPAPSPLPSPSSEDGSLELAEINSGSGADPATDAGTVPWSAASSACDGGLVSILVSLFVGVALNQ</sequence>
<feature type="region of interest" description="Disordered" evidence="5">
    <location>
        <begin position="76"/>
        <end position="113"/>
    </location>
</feature>
<dbReference type="GO" id="GO:0005886">
    <property type="term" value="C:plasma membrane"/>
    <property type="evidence" value="ECO:0007669"/>
    <property type="project" value="TreeGrafter"/>
</dbReference>
<feature type="region of interest" description="Disordered" evidence="5">
    <location>
        <begin position="537"/>
        <end position="573"/>
    </location>
</feature>
<evidence type="ECO:0000256" key="3">
    <source>
        <dbReference type="ARBA" id="ARBA00023157"/>
    </source>
</evidence>
<dbReference type="Proteomes" id="UP000018948">
    <property type="component" value="Unassembled WGS sequence"/>
</dbReference>
<organism evidence="6 7">
    <name type="scientific">Phytophthora nicotianae P10297</name>
    <dbReference type="NCBI Taxonomy" id="1317064"/>
    <lineage>
        <taxon>Eukaryota</taxon>
        <taxon>Sar</taxon>
        <taxon>Stramenopiles</taxon>
        <taxon>Oomycota</taxon>
        <taxon>Peronosporomycetes</taxon>
        <taxon>Peronosporales</taxon>
        <taxon>Peronosporaceae</taxon>
        <taxon>Phytophthora</taxon>
    </lineage>
</organism>
<dbReference type="InterPro" id="IPR017853">
    <property type="entry name" value="GH"/>
</dbReference>
<dbReference type="Gene3D" id="3.20.20.80">
    <property type="entry name" value="Glycosidases"/>
    <property type="match status" value="1"/>
</dbReference>
<name>W2ZQ45_PHYNI</name>
<evidence type="ECO:0000256" key="1">
    <source>
        <dbReference type="ARBA" id="ARBA00007528"/>
    </source>
</evidence>
<evidence type="ECO:0000256" key="2">
    <source>
        <dbReference type="ARBA" id="ARBA00022729"/>
    </source>
</evidence>
<dbReference type="SUPFAM" id="SSF51445">
    <property type="entry name" value="(Trans)glycosidases"/>
    <property type="match status" value="1"/>
</dbReference>
<evidence type="ECO:0000313" key="7">
    <source>
        <dbReference type="Proteomes" id="UP000018948"/>
    </source>
</evidence>
<dbReference type="EMBL" id="ANIY01001101">
    <property type="protein sequence ID" value="ETP49413.1"/>
    <property type="molecule type" value="Genomic_DNA"/>
</dbReference>
<evidence type="ECO:0000256" key="5">
    <source>
        <dbReference type="SAM" id="MobiDB-lite"/>
    </source>
</evidence>
<feature type="non-terminal residue" evidence="6">
    <location>
        <position position="1"/>
    </location>
</feature>
<dbReference type="OrthoDB" id="421038at2759"/>
<dbReference type="PANTHER" id="PTHR31468">
    <property type="entry name" value="1,3-BETA-GLUCANOSYLTRANSFERASE GAS1"/>
    <property type="match status" value="1"/>
</dbReference>
<dbReference type="InterPro" id="IPR004886">
    <property type="entry name" value="Glucanosyltransferase"/>
</dbReference>
<evidence type="ECO:0000256" key="4">
    <source>
        <dbReference type="ARBA" id="ARBA00023180"/>
    </source>
</evidence>
<keyword evidence="3" id="KW-1015">Disulfide bond</keyword>
<gene>
    <name evidence="6" type="ORF">F442_05052</name>
</gene>
<proteinExistence type="inferred from homology"/>
<reference evidence="6 7" key="1">
    <citation type="submission" date="2013-11" db="EMBL/GenBank/DDBJ databases">
        <title>The Genome Sequence of Phytophthora parasitica P10297.</title>
        <authorList>
            <consortium name="The Broad Institute Genomics Platform"/>
            <person name="Russ C."/>
            <person name="Tyler B."/>
            <person name="Panabieres F."/>
            <person name="Shan W."/>
            <person name="Tripathy S."/>
            <person name="Grunwald N."/>
            <person name="Machado M."/>
            <person name="Johnson C.S."/>
            <person name="Walker B."/>
            <person name="Young S.K."/>
            <person name="Zeng Q."/>
            <person name="Gargeya S."/>
            <person name="Fitzgerald M."/>
            <person name="Haas B."/>
            <person name="Abouelleil A."/>
            <person name="Allen A.W."/>
            <person name="Alvarado L."/>
            <person name="Arachchi H.M."/>
            <person name="Berlin A.M."/>
            <person name="Chapman S.B."/>
            <person name="Gainer-Dewar J."/>
            <person name="Goldberg J."/>
            <person name="Griggs A."/>
            <person name="Gujja S."/>
            <person name="Hansen M."/>
            <person name="Howarth C."/>
            <person name="Imamovic A."/>
            <person name="Ireland A."/>
            <person name="Larimer J."/>
            <person name="McCowan C."/>
            <person name="Murphy C."/>
            <person name="Pearson M."/>
            <person name="Poon T.W."/>
            <person name="Priest M."/>
            <person name="Roberts A."/>
            <person name="Saif S."/>
            <person name="Shea T."/>
            <person name="Sisk P."/>
            <person name="Sykes S."/>
            <person name="Wortman J."/>
            <person name="Nusbaum C."/>
            <person name="Birren B."/>
        </authorList>
    </citation>
    <scope>NUCLEOTIDE SEQUENCE [LARGE SCALE GENOMIC DNA]</scope>
    <source>
        <strain evidence="6 7">P10297</strain>
    </source>
</reference>
<keyword evidence="2" id="KW-0732">Signal</keyword>
<comment type="caution">
    <text evidence="6">The sequence shown here is derived from an EMBL/GenBank/DDBJ whole genome shotgun (WGS) entry which is preliminary data.</text>
</comment>
<keyword evidence="4" id="KW-0325">Glycoprotein</keyword>
<evidence type="ECO:0000313" key="6">
    <source>
        <dbReference type="EMBL" id="ETP49413.1"/>
    </source>
</evidence>
<dbReference type="Pfam" id="PF03198">
    <property type="entry name" value="Glyco_hydro_72"/>
    <property type="match status" value="1"/>
</dbReference>